<dbReference type="STRING" id="1122934.SAMN02745691_01336"/>
<evidence type="ECO:0000256" key="6">
    <source>
        <dbReference type="ARBA" id="ARBA00022741"/>
    </source>
</evidence>
<keyword evidence="9" id="KW-1278">Translocase</keyword>
<dbReference type="SFLD" id="SFLDF00027">
    <property type="entry name" value="p-type_atpase"/>
    <property type="match status" value="1"/>
</dbReference>
<dbReference type="NCBIfam" id="TIGR01494">
    <property type="entry name" value="ATPase_P-type"/>
    <property type="match status" value="2"/>
</dbReference>
<feature type="transmembrane region" description="Helical" evidence="12">
    <location>
        <begin position="274"/>
        <end position="300"/>
    </location>
</feature>
<keyword evidence="10 12" id="KW-1133">Transmembrane helix</keyword>
<feature type="transmembrane region" description="Helical" evidence="12">
    <location>
        <begin position="732"/>
        <end position="750"/>
    </location>
</feature>
<dbReference type="InterPro" id="IPR023298">
    <property type="entry name" value="ATPase_P-typ_TM_dom_sf"/>
</dbReference>
<feature type="transmembrane region" description="Helical" evidence="12">
    <location>
        <begin position="701"/>
        <end position="726"/>
    </location>
</feature>
<feature type="transmembrane region" description="Helical" evidence="12">
    <location>
        <begin position="792"/>
        <end position="816"/>
    </location>
</feature>
<dbReference type="InterPro" id="IPR018303">
    <property type="entry name" value="ATPase_P-typ_P_site"/>
</dbReference>
<dbReference type="Gene3D" id="2.70.150.10">
    <property type="entry name" value="Calcium-transporting ATPase, cytoplasmic transduction domain A"/>
    <property type="match status" value="1"/>
</dbReference>
<evidence type="ECO:0000256" key="2">
    <source>
        <dbReference type="ARBA" id="ARBA00008804"/>
    </source>
</evidence>
<protein>
    <submittedName>
        <fullName evidence="14">H+-transporting ATPase</fullName>
    </submittedName>
</protein>
<dbReference type="SUPFAM" id="SSF56784">
    <property type="entry name" value="HAD-like"/>
    <property type="match status" value="1"/>
</dbReference>
<dbReference type="FunFam" id="3.40.50.1000:FF:000211">
    <property type="entry name" value="Plasma membrane ATPase"/>
    <property type="match status" value="1"/>
</dbReference>
<dbReference type="InterPro" id="IPR001757">
    <property type="entry name" value="P_typ_ATPase"/>
</dbReference>
<dbReference type="GO" id="GO:0046872">
    <property type="term" value="F:metal ion binding"/>
    <property type="evidence" value="ECO:0007669"/>
    <property type="project" value="UniProtKB-KW"/>
</dbReference>
<dbReference type="InterPro" id="IPR044492">
    <property type="entry name" value="P_typ_ATPase_HD_dom"/>
</dbReference>
<keyword evidence="3" id="KW-0597">Phosphoprotein</keyword>
<dbReference type="PANTHER" id="PTHR42861">
    <property type="entry name" value="CALCIUM-TRANSPORTING ATPASE"/>
    <property type="match status" value="1"/>
</dbReference>
<reference evidence="14 15" key="1">
    <citation type="submission" date="2016-11" db="EMBL/GenBank/DDBJ databases">
        <authorList>
            <person name="Jaros S."/>
            <person name="Januszkiewicz K."/>
            <person name="Wedrychowicz H."/>
        </authorList>
    </citation>
    <scope>NUCLEOTIDE SEQUENCE [LARGE SCALE GENOMIC DNA]</scope>
    <source>
        <strain evidence="14 15">DSM 15970</strain>
    </source>
</reference>
<keyword evidence="11 12" id="KW-0472">Membrane</keyword>
<dbReference type="FunFam" id="2.70.150.10:FF:000042">
    <property type="entry name" value="Plasma membrane ATPase"/>
    <property type="match status" value="1"/>
</dbReference>
<keyword evidence="8" id="KW-0460">Magnesium</keyword>
<dbReference type="SUPFAM" id="SSF81653">
    <property type="entry name" value="Calcium ATPase, transduction domain A"/>
    <property type="match status" value="1"/>
</dbReference>
<dbReference type="GO" id="GO:0008553">
    <property type="term" value="F:P-type proton-exporting transporter activity"/>
    <property type="evidence" value="ECO:0007669"/>
    <property type="project" value="InterPro"/>
</dbReference>
<dbReference type="Pfam" id="PF00702">
    <property type="entry name" value="Hydrolase"/>
    <property type="match status" value="1"/>
</dbReference>
<dbReference type="SMART" id="SM00831">
    <property type="entry name" value="Cation_ATPase_N"/>
    <property type="match status" value="1"/>
</dbReference>
<dbReference type="Gene3D" id="1.20.1110.10">
    <property type="entry name" value="Calcium-transporting ATPase, transmembrane domain"/>
    <property type="match status" value="1"/>
</dbReference>
<feature type="domain" description="Cation-transporting P-type ATPase N-terminal" evidence="13">
    <location>
        <begin position="26"/>
        <end position="98"/>
    </location>
</feature>
<evidence type="ECO:0000256" key="3">
    <source>
        <dbReference type="ARBA" id="ARBA00022553"/>
    </source>
</evidence>
<comment type="similarity">
    <text evidence="2">Belongs to the cation transport ATPase (P-type) (TC 3.A.3) family. Type IIIA subfamily.</text>
</comment>
<feature type="transmembrane region" description="Helical" evidence="12">
    <location>
        <begin position="102"/>
        <end position="118"/>
    </location>
</feature>
<accession>A0A1M6GIK5</accession>
<evidence type="ECO:0000256" key="12">
    <source>
        <dbReference type="SAM" id="Phobius"/>
    </source>
</evidence>
<dbReference type="PRINTS" id="PR00120">
    <property type="entry name" value="HATPASE"/>
</dbReference>
<dbReference type="GO" id="GO:0005524">
    <property type="term" value="F:ATP binding"/>
    <property type="evidence" value="ECO:0007669"/>
    <property type="project" value="UniProtKB-KW"/>
</dbReference>
<feature type="transmembrane region" description="Helical" evidence="12">
    <location>
        <begin position="248"/>
        <end position="268"/>
    </location>
</feature>
<evidence type="ECO:0000256" key="11">
    <source>
        <dbReference type="ARBA" id="ARBA00023136"/>
    </source>
</evidence>
<evidence type="ECO:0000256" key="5">
    <source>
        <dbReference type="ARBA" id="ARBA00022723"/>
    </source>
</evidence>
<dbReference type="InterPro" id="IPR004014">
    <property type="entry name" value="ATPase_P-typ_cation-transptr_N"/>
</dbReference>
<dbReference type="SUPFAM" id="SSF81665">
    <property type="entry name" value="Calcium ATPase, transmembrane domain M"/>
    <property type="match status" value="1"/>
</dbReference>
<keyword evidence="5" id="KW-0479">Metal-binding</keyword>
<organism evidence="14 15">
    <name type="scientific">Parasporobacterium paucivorans DSM 15970</name>
    <dbReference type="NCBI Taxonomy" id="1122934"/>
    <lineage>
        <taxon>Bacteria</taxon>
        <taxon>Bacillati</taxon>
        <taxon>Bacillota</taxon>
        <taxon>Clostridia</taxon>
        <taxon>Lachnospirales</taxon>
        <taxon>Lachnospiraceae</taxon>
        <taxon>Parasporobacterium</taxon>
    </lineage>
</organism>
<dbReference type="InterPro" id="IPR008250">
    <property type="entry name" value="ATPase_P-typ_transduc_dom_A_sf"/>
</dbReference>
<dbReference type="Pfam" id="PF00690">
    <property type="entry name" value="Cation_ATPase_N"/>
    <property type="match status" value="1"/>
</dbReference>
<keyword evidence="6" id="KW-0547">Nucleotide-binding</keyword>
<keyword evidence="15" id="KW-1185">Reference proteome</keyword>
<evidence type="ECO:0000256" key="9">
    <source>
        <dbReference type="ARBA" id="ARBA00022967"/>
    </source>
</evidence>
<dbReference type="SUPFAM" id="SSF81660">
    <property type="entry name" value="Metal cation-transporting ATPase, ATP-binding domain N"/>
    <property type="match status" value="1"/>
</dbReference>
<dbReference type="EMBL" id="FQYT01000012">
    <property type="protein sequence ID" value="SHJ09795.1"/>
    <property type="molecule type" value="Genomic_DNA"/>
</dbReference>
<dbReference type="NCBIfam" id="TIGR01647">
    <property type="entry name" value="ATPase-IIIA_H"/>
    <property type="match status" value="1"/>
</dbReference>
<dbReference type="InterPro" id="IPR023214">
    <property type="entry name" value="HAD_sf"/>
</dbReference>
<dbReference type="GO" id="GO:0016020">
    <property type="term" value="C:membrane"/>
    <property type="evidence" value="ECO:0007669"/>
    <property type="project" value="UniProtKB-SubCell"/>
</dbReference>
<evidence type="ECO:0000256" key="10">
    <source>
        <dbReference type="ARBA" id="ARBA00022989"/>
    </source>
</evidence>
<dbReference type="InterPro" id="IPR023299">
    <property type="entry name" value="ATPase_P-typ_cyto_dom_N"/>
</dbReference>
<evidence type="ECO:0000256" key="7">
    <source>
        <dbReference type="ARBA" id="ARBA00022840"/>
    </source>
</evidence>
<dbReference type="AlphaFoldDB" id="A0A1M6GIK5"/>
<sequence>MPGTPTGCPDPFEWGGMHLELRSTSEYKKMSSDEAMGILETTPAGLSSEEAEQRIKTFGYNEIKEPKRNPFLGFFKRYWGPMPWLLEFAIVLTVILKHYTESWIIFILLTVNAVIGYVQSQNSQKAVGLLKKKLEINAEVLRDGKGILLEAKELVPGDVIQIKLGNLVPADVYIISGDVSVDESALTGESMPKDSHLSDIVFSSSIVKRGKAKGVVVNTGSSTYFGKTVELVKIARPKSKQEELMLKIVKYMMYLGLAASIIVSVYAIHLQKEILFILSFIVIFLIGAIPVALPAVLTIVQAMGARELSKKGVLVTRLDSIEDAASIDIFCFDKTGTITQNKLSVVDSAAFGKFNKEDVIKMAALASQEEGMDAIDLSIINYSKSINMDFSGYEKRTYIPFNPESKKTEAVVKLNGKNIRIVKGAAQTIMELCGDIDDIVSERADNVIKGFSEKGSRTIAVAVSESGSGEQLNFAGFLAIADPPREDSKSMIAEIKNLGIKILMLTGDSTAIAQEIAIQVGIGNQIHRIGDLDILGNKEQLQFIERSDGFAEVYPEDKYKIVKMLQDNGHVVGMTGDGVNDSPALKQADLGTAVSEATDVARASASIVLTQPGLSEIIDAVKISRKTYQRMLTWVINKITKVVEVVVLFSVGFFWLHDIVISLLGMSLLVFANDFVTMAISTDNVQSTASPNKWNIKNITLSSLILGIFFSLEDLLIIFIGLKYFHLQFDKIQTLVMLSLVFNTQFRILIVRERKHFWSSAPNKKLLLVNILTIIGFALLGSFGVFVPGLFIYQVSIILGITLLFMFGVDFIKYWLFRRFGL</sequence>
<evidence type="ECO:0000313" key="14">
    <source>
        <dbReference type="EMBL" id="SHJ09795.1"/>
    </source>
</evidence>
<keyword evidence="7" id="KW-0067">ATP-binding</keyword>
<dbReference type="SFLD" id="SFLDS00003">
    <property type="entry name" value="Haloacid_Dehalogenase"/>
    <property type="match status" value="1"/>
</dbReference>
<dbReference type="Pfam" id="PF00122">
    <property type="entry name" value="E1-E2_ATPase"/>
    <property type="match status" value="1"/>
</dbReference>
<comment type="subcellular location">
    <subcellularLocation>
        <location evidence="1">Membrane</location>
        <topology evidence="1">Multi-pass membrane protein</topology>
    </subcellularLocation>
</comment>
<proteinExistence type="inferred from homology"/>
<evidence type="ECO:0000259" key="13">
    <source>
        <dbReference type="SMART" id="SM00831"/>
    </source>
</evidence>
<evidence type="ECO:0000313" key="15">
    <source>
        <dbReference type="Proteomes" id="UP000184342"/>
    </source>
</evidence>
<dbReference type="SFLD" id="SFLDG00002">
    <property type="entry name" value="C1.7:_P-type_atpase_like"/>
    <property type="match status" value="1"/>
</dbReference>
<keyword evidence="4 12" id="KW-0812">Transmembrane</keyword>
<dbReference type="Proteomes" id="UP000184342">
    <property type="component" value="Unassembled WGS sequence"/>
</dbReference>
<dbReference type="GO" id="GO:0120029">
    <property type="term" value="P:proton export across plasma membrane"/>
    <property type="evidence" value="ECO:0007669"/>
    <property type="project" value="InterPro"/>
</dbReference>
<feature type="transmembrane region" description="Helical" evidence="12">
    <location>
        <begin position="659"/>
        <end position="680"/>
    </location>
</feature>
<dbReference type="PROSITE" id="PS00154">
    <property type="entry name" value="ATPASE_E1_E2"/>
    <property type="match status" value="1"/>
</dbReference>
<evidence type="ECO:0000256" key="4">
    <source>
        <dbReference type="ARBA" id="ARBA00022692"/>
    </source>
</evidence>
<evidence type="ECO:0000256" key="8">
    <source>
        <dbReference type="ARBA" id="ARBA00022842"/>
    </source>
</evidence>
<dbReference type="Gene3D" id="3.40.1110.10">
    <property type="entry name" value="Calcium-transporting ATPase, cytoplasmic domain N"/>
    <property type="match status" value="1"/>
</dbReference>
<dbReference type="PRINTS" id="PR00119">
    <property type="entry name" value="CATATPASE"/>
</dbReference>
<name>A0A1M6GIK5_9FIRM</name>
<dbReference type="InterPro" id="IPR006534">
    <property type="entry name" value="P-type_ATPase_IIIA"/>
</dbReference>
<dbReference type="GO" id="GO:0016887">
    <property type="term" value="F:ATP hydrolysis activity"/>
    <property type="evidence" value="ECO:0007669"/>
    <property type="project" value="InterPro"/>
</dbReference>
<dbReference type="Gene3D" id="3.40.50.1000">
    <property type="entry name" value="HAD superfamily/HAD-like"/>
    <property type="match status" value="1"/>
</dbReference>
<feature type="transmembrane region" description="Helical" evidence="12">
    <location>
        <begin position="632"/>
        <end position="653"/>
    </location>
</feature>
<dbReference type="InterPro" id="IPR059000">
    <property type="entry name" value="ATPase_P-type_domA"/>
</dbReference>
<gene>
    <name evidence="14" type="ORF">SAMN02745691_01336</name>
</gene>
<feature type="transmembrane region" description="Helical" evidence="12">
    <location>
        <begin position="766"/>
        <end position="786"/>
    </location>
</feature>
<dbReference type="InterPro" id="IPR036412">
    <property type="entry name" value="HAD-like_sf"/>
</dbReference>
<evidence type="ECO:0000256" key="1">
    <source>
        <dbReference type="ARBA" id="ARBA00004141"/>
    </source>
</evidence>